<name>A0A1H0QVJ5_SELRU</name>
<dbReference type="Proteomes" id="UP000182412">
    <property type="component" value="Unassembled WGS sequence"/>
</dbReference>
<reference evidence="14 15" key="1">
    <citation type="submission" date="2016-10" db="EMBL/GenBank/DDBJ databases">
        <authorList>
            <person name="de Groot N.N."/>
        </authorList>
    </citation>
    <scope>NUCLEOTIDE SEQUENCE [LARGE SCALE GENOMIC DNA]</scope>
    <source>
        <strain evidence="14 15">S137</strain>
    </source>
</reference>
<dbReference type="InterPro" id="IPR013483">
    <property type="entry name" value="MoaA"/>
</dbReference>
<evidence type="ECO:0000256" key="7">
    <source>
        <dbReference type="ARBA" id="ARBA00023014"/>
    </source>
</evidence>
<feature type="binding site" evidence="12">
    <location>
        <position position="155"/>
    </location>
    <ligand>
        <name>GTP</name>
        <dbReference type="ChEBI" id="CHEBI:37565"/>
    </ligand>
</feature>
<dbReference type="RefSeq" id="WP_074571944.1">
    <property type="nucleotide sequence ID" value="NZ_FNJQ01000009.1"/>
</dbReference>
<sequence length="329" mass="36799">MQDQYERKIEYVRISLTDRCNLRCRYCMPEAGVAKLRHEDILTFAEILRVVKGLAALGVKKVRLTGGEPLVRRGIVELIRQVRQVPGIEQVVLTTNGVLLAEMGEELAAAGLTGLNISLDTLDAARFAEITRRPLFAKVQAGMETVLSLGLTNIKFNCVPIYEVNDGEIPALAALARDYPVKVRFIELMPIGCAYEVGYEGVPMDEVRARLTEAYGSLHPVGRKMDRLQGPAEYYRIPGFRGQVGFIDAMEHKFCATCNRVRLTAEGFLKLCLNQKNGLDLRGLLRNGISDENLRLALRQAIYRKPAEHLFTDRENTARDSRAMYQVGG</sequence>
<feature type="binding site" evidence="12">
    <location>
        <position position="272"/>
    </location>
    <ligand>
        <name>[4Fe-4S] cluster</name>
        <dbReference type="ChEBI" id="CHEBI:49883"/>
        <label>2</label>
        <note>4Fe-4S-substrate</note>
    </ligand>
</feature>
<evidence type="ECO:0000259" key="13">
    <source>
        <dbReference type="PROSITE" id="PS51918"/>
    </source>
</evidence>
<dbReference type="HAMAP" id="MF_01225_B">
    <property type="entry name" value="MoaA_B"/>
    <property type="match status" value="1"/>
</dbReference>
<comment type="pathway">
    <text evidence="12">Cofactor biosynthesis; molybdopterin biosynthesis.</text>
</comment>
<dbReference type="PANTHER" id="PTHR22960">
    <property type="entry name" value="MOLYBDOPTERIN COFACTOR SYNTHESIS PROTEIN A"/>
    <property type="match status" value="1"/>
</dbReference>
<gene>
    <name evidence="12" type="primary">moaA</name>
    <name evidence="14" type="ORF">SAMN05216366_10969</name>
</gene>
<evidence type="ECO:0000256" key="4">
    <source>
        <dbReference type="ARBA" id="ARBA00022723"/>
    </source>
</evidence>
<feature type="binding site" evidence="12">
    <location>
        <position position="118"/>
    </location>
    <ligand>
        <name>S-adenosyl-L-methionine</name>
        <dbReference type="ChEBI" id="CHEBI:59789"/>
    </ligand>
</feature>
<feature type="binding site" evidence="12">
    <location>
        <position position="189"/>
    </location>
    <ligand>
        <name>S-adenosyl-L-methionine</name>
        <dbReference type="ChEBI" id="CHEBI:59789"/>
    </ligand>
</feature>
<dbReference type="EC" id="4.1.99.22" evidence="1 12"/>
<feature type="binding site" evidence="12">
    <location>
        <position position="67"/>
    </location>
    <ligand>
        <name>S-adenosyl-L-methionine</name>
        <dbReference type="ChEBI" id="CHEBI:59789"/>
    </ligand>
</feature>
<feature type="binding site" evidence="12">
    <location>
        <position position="258"/>
    </location>
    <ligand>
        <name>[4Fe-4S] cluster</name>
        <dbReference type="ChEBI" id="CHEBI:49883"/>
        <label>2</label>
        <note>4Fe-4S-substrate</note>
    </ligand>
</feature>
<dbReference type="GO" id="GO:0005525">
    <property type="term" value="F:GTP binding"/>
    <property type="evidence" value="ECO:0007669"/>
    <property type="project" value="UniProtKB-UniRule"/>
</dbReference>
<dbReference type="UniPathway" id="UPA00344"/>
<dbReference type="InterPro" id="IPR040064">
    <property type="entry name" value="MoaA-like"/>
</dbReference>
<accession>A0A1H0QVJ5</accession>
<comment type="subunit">
    <text evidence="12">Monomer and homodimer.</text>
</comment>
<keyword evidence="6 12" id="KW-0408">Iron</keyword>
<dbReference type="InterPro" id="IPR007197">
    <property type="entry name" value="rSAM"/>
</dbReference>
<dbReference type="Pfam" id="PF06463">
    <property type="entry name" value="Mob_synth_C"/>
    <property type="match status" value="1"/>
</dbReference>
<dbReference type="GO" id="GO:0046872">
    <property type="term" value="F:metal ion binding"/>
    <property type="evidence" value="ECO:0007669"/>
    <property type="project" value="UniProtKB-KW"/>
</dbReference>
<evidence type="ECO:0000256" key="6">
    <source>
        <dbReference type="ARBA" id="ARBA00023004"/>
    </source>
</evidence>
<comment type="similarity">
    <text evidence="12">Belongs to the radical SAM superfamily. MoaA family.</text>
</comment>
<dbReference type="Pfam" id="PF04055">
    <property type="entry name" value="Radical_SAM"/>
    <property type="match status" value="1"/>
</dbReference>
<dbReference type="GO" id="GO:0006777">
    <property type="term" value="P:Mo-molybdopterin cofactor biosynthetic process"/>
    <property type="evidence" value="ECO:0007669"/>
    <property type="project" value="UniProtKB-UniRule"/>
</dbReference>
<keyword evidence="10 12" id="KW-0456">Lyase</keyword>
<evidence type="ECO:0000256" key="8">
    <source>
        <dbReference type="ARBA" id="ARBA00023134"/>
    </source>
</evidence>
<keyword evidence="7 12" id="KW-0411">Iron-sulfur</keyword>
<dbReference type="GO" id="GO:0061798">
    <property type="term" value="F:GTP 3',8'-cyclase activity"/>
    <property type="evidence" value="ECO:0007669"/>
    <property type="project" value="UniProtKB-UniRule"/>
</dbReference>
<feature type="domain" description="Radical SAM core" evidence="13">
    <location>
        <begin position="4"/>
        <end position="228"/>
    </location>
</feature>
<evidence type="ECO:0000256" key="2">
    <source>
        <dbReference type="ARBA" id="ARBA00022485"/>
    </source>
</evidence>
<evidence type="ECO:0000256" key="3">
    <source>
        <dbReference type="ARBA" id="ARBA00022691"/>
    </source>
</evidence>
<evidence type="ECO:0000256" key="10">
    <source>
        <dbReference type="ARBA" id="ARBA00023239"/>
    </source>
</evidence>
<feature type="binding site" evidence="12">
    <location>
        <position position="63"/>
    </location>
    <ligand>
        <name>GTP</name>
        <dbReference type="ChEBI" id="CHEBI:37565"/>
    </ligand>
</feature>
<dbReference type="InterPro" id="IPR006638">
    <property type="entry name" value="Elp3/MiaA/NifB-like_rSAM"/>
</dbReference>
<evidence type="ECO:0000256" key="1">
    <source>
        <dbReference type="ARBA" id="ARBA00012167"/>
    </source>
</evidence>
<dbReference type="PANTHER" id="PTHR22960:SF0">
    <property type="entry name" value="MOLYBDENUM COFACTOR BIOSYNTHESIS PROTEIN 1"/>
    <property type="match status" value="1"/>
</dbReference>
<keyword evidence="5 12" id="KW-0547">Nucleotide-binding</keyword>
<comment type="function">
    <text evidence="12">Catalyzes the cyclization of GTP to (8S)-3',8-cyclo-7,8-dihydroguanosine 5'-triphosphate.</text>
</comment>
<keyword evidence="8 12" id="KW-0342">GTP-binding</keyword>
<dbReference type="NCBIfam" id="TIGR02666">
    <property type="entry name" value="moaA"/>
    <property type="match status" value="1"/>
</dbReference>
<evidence type="ECO:0000256" key="5">
    <source>
        <dbReference type="ARBA" id="ARBA00022741"/>
    </source>
</evidence>
<dbReference type="PROSITE" id="PS51918">
    <property type="entry name" value="RADICAL_SAM"/>
    <property type="match status" value="1"/>
</dbReference>
<keyword evidence="9 12" id="KW-0501">Molybdenum cofactor biosynthesis</keyword>
<keyword evidence="3 12" id="KW-0949">S-adenosyl-L-methionine</keyword>
<dbReference type="SMART" id="SM00729">
    <property type="entry name" value="Elp3"/>
    <property type="match status" value="1"/>
</dbReference>
<dbReference type="Gene3D" id="3.20.20.70">
    <property type="entry name" value="Aldolase class I"/>
    <property type="match status" value="1"/>
</dbReference>
<dbReference type="InterPro" id="IPR010505">
    <property type="entry name" value="MoaA_twitch"/>
</dbReference>
<dbReference type="AlphaFoldDB" id="A0A1H0QVJ5"/>
<feature type="binding site" evidence="12">
    <location>
        <position position="13"/>
    </location>
    <ligand>
        <name>GTP</name>
        <dbReference type="ChEBI" id="CHEBI:37565"/>
    </ligand>
</feature>
<dbReference type="CDD" id="cd01335">
    <property type="entry name" value="Radical_SAM"/>
    <property type="match status" value="1"/>
</dbReference>
<feature type="binding site" evidence="12">
    <location>
        <position position="20"/>
    </location>
    <ligand>
        <name>[4Fe-4S] cluster</name>
        <dbReference type="ChEBI" id="CHEBI:49883"/>
        <label>1</label>
        <note>4Fe-4S-S-AdoMet</note>
    </ligand>
</feature>
<dbReference type="SFLD" id="SFLDG01386">
    <property type="entry name" value="main_SPASM_domain-containing"/>
    <property type="match status" value="1"/>
</dbReference>
<dbReference type="InterPro" id="IPR058240">
    <property type="entry name" value="rSAM_sf"/>
</dbReference>
<keyword evidence="2 12" id="KW-0004">4Fe-4S</keyword>
<evidence type="ECO:0000256" key="12">
    <source>
        <dbReference type="HAMAP-Rule" id="MF_01225"/>
    </source>
</evidence>
<evidence type="ECO:0000256" key="9">
    <source>
        <dbReference type="ARBA" id="ARBA00023150"/>
    </source>
</evidence>
<feature type="binding site" evidence="12">
    <location>
        <position position="94"/>
    </location>
    <ligand>
        <name>GTP</name>
        <dbReference type="ChEBI" id="CHEBI:37565"/>
    </ligand>
</feature>
<dbReference type="OrthoDB" id="9763993at2"/>
<dbReference type="SFLD" id="SFLDS00029">
    <property type="entry name" value="Radical_SAM"/>
    <property type="match status" value="1"/>
</dbReference>
<dbReference type="SFLD" id="SFLDG01383">
    <property type="entry name" value="cyclic_pyranopterin_phosphate"/>
    <property type="match status" value="1"/>
</dbReference>
<dbReference type="CDD" id="cd21117">
    <property type="entry name" value="Twitch_MoaA"/>
    <property type="match status" value="1"/>
</dbReference>
<dbReference type="InterPro" id="IPR050105">
    <property type="entry name" value="MoCo_biosynth_MoaA/MoaC"/>
</dbReference>
<comment type="cofactor">
    <cofactor evidence="12">
        <name>[4Fe-4S] cluster</name>
        <dbReference type="ChEBI" id="CHEBI:49883"/>
    </cofactor>
    <text evidence="12">Binds 2 [4Fe-4S] clusters. Binds 1 [4Fe-4S] cluster coordinated with 3 cysteines and an exchangeable S-adenosyl-L-methionine and 1 [4Fe-4S] cluster coordinated with 3 cysteines and the GTP-derived substrate.</text>
</comment>
<feature type="binding site" evidence="12">
    <location>
        <position position="26"/>
    </location>
    <ligand>
        <name>S-adenosyl-L-methionine</name>
        <dbReference type="ChEBI" id="CHEBI:59789"/>
    </ligand>
</feature>
<feature type="binding site" evidence="12">
    <location>
        <position position="24"/>
    </location>
    <ligand>
        <name>[4Fe-4S] cluster</name>
        <dbReference type="ChEBI" id="CHEBI:49883"/>
        <label>1</label>
        <note>4Fe-4S-S-AdoMet</note>
    </ligand>
</feature>
<evidence type="ECO:0000256" key="11">
    <source>
        <dbReference type="ARBA" id="ARBA00048697"/>
    </source>
</evidence>
<evidence type="ECO:0000313" key="15">
    <source>
        <dbReference type="Proteomes" id="UP000182412"/>
    </source>
</evidence>
<keyword evidence="4 12" id="KW-0479">Metal-binding</keyword>
<dbReference type="SUPFAM" id="SSF102114">
    <property type="entry name" value="Radical SAM enzymes"/>
    <property type="match status" value="1"/>
</dbReference>
<dbReference type="GO" id="GO:1904047">
    <property type="term" value="F:S-adenosyl-L-methionine binding"/>
    <property type="evidence" value="ECO:0007669"/>
    <property type="project" value="UniProtKB-UniRule"/>
</dbReference>
<dbReference type="GO" id="GO:0061799">
    <property type="term" value="F:cyclic pyranopterin monophosphate synthase activity"/>
    <property type="evidence" value="ECO:0007669"/>
    <property type="project" value="TreeGrafter"/>
</dbReference>
<protein>
    <recommendedName>
        <fullName evidence="1 12">GTP 3',8-cyclase</fullName>
        <ecNumber evidence="1 12">4.1.99.22</ecNumber>
    </recommendedName>
    <alternativeName>
        <fullName evidence="12">Molybdenum cofactor biosynthesis protein A</fullName>
    </alternativeName>
</protein>
<dbReference type="EMBL" id="FNJQ01000009">
    <property type="protein sequence ID" value="SDP20909.1"/>
    <property type="molecule type" value="Genomic_DNA"/>
</dbReference>
<feature type="binding site" evidence="12">
    <location>
        <position position="255"/>
    </location>
    <ligand>
        <name>[4Fe-4S] cluster</name>
        <dbReference type="ChEBI" id="CHEBI:49883"/>
        <label>2</label>
        <note>4Fe-4S-substrate</note>
    </ligand>
</feature>
<comment type="catalytic activity">
    <reaction evidence="11 12">
        <text>GTP + AH2 + S-adenosyl-L-methionine = (8S)-3',8-cyclo-7,8-dihydroguanosine 5'-triphosphate + 5'-deoxyadenosine + L-methionine + A + H(+)</text>
        <dbReference type="Rhea" id="RHEA:49576"/>
        <dbReference type="ChEBI" id="CHEBI:13193"/>
        <dbReference type="ChEBI" id="CHEBI:15378"/>
        <dbReference type="ChEBI" id="CHEBI:17319"/>
        <dbReference type="ChEBI" id="CHEBI:17499"/>
        <dbReference type="ChEBI" id="CHEBI:37565"/>
        <dbReference type="ChEBI" id="CHEBI:57844"/>
        <dbReference type="ChEBI" id="CHEBI:59789"/>
        <dbReference type="ChEBI" id="CHEBI:131766"/>
        <dbReference type="EC" id="4.1.99.22"/>
    </reaction>
</comment>
<evidence type="ECO:0000313" key="14">
    <source>
        <dbReference type="EMBL" id="SDP20909.1"/>
    </source>
</evidence>
<dbReference type="InterPro" id="IPR000385">
    <property type="entry name" value="MoaA_NifB_PqqE_Fe-S-bd_CS"/>
</dbReference>
<dbReference type="GO" id="GO:0051539">
    <property type="term" value="F:4 iron, 4 sulfur cluster binding"/>
    <property type="evidence" value="ECO:0007669"/>
    <property type="project" value="UniProtKB-UniRule"/>
</dbReference>
<feature type="binding site" evidence="12">
    <location>
        <position position="27"/>
    </location>
    <ligand>
        <name>[4Fe-4S] cluster</name>
        <dbReference type="ChEBI" id="CHEBI:49883"/>
        <label>1</label>
        <note>4Fe-4S-S-AdoMet</note>
    </ligand>
</feature>
<dbReference type="InterPro" id="IPR013785">
    <property type="entry name" value="Aldolase_TIM"/>
</dbReference>
<proteinExistence type="inferred from homology"/>
<dbReference type="PROSITE" id="PS01305">
    <property type="entry name" value="MOAA_NIFB_PQQE"/>
    <property type="match status" value="1"/>
</dbReference>
<organism evidence="14 15">
    <name type="scientific">Selenomonas ruminantium</name>
    <dbReference type="NCBI Taxonomy" id="971"/>
    <lineage>
        <taxon>Bacteria</taxon>
        <taxon>Bacillati</taxon>
        <taxon>Bacillota</taxon>
        <taxon>Negativicutes</taxon>
        <taxon>Selenomonadales</taxon>
        <taxon>Selenomonadaceae</taxon>
        <taxon>Selenomonas</taxon>
    </lineage>
</organism>
<feature type="binding site" evidence="12">
    <location>
        <begin position="260"/>
        <end position="262"/>
    </location>
    <ligand>
        <name>GTP</name>
        <dbReference type="ChEBI" id="CHEBI:37565"/>
    </ligand>
</feature>
<dbReference type="SFLD" id="SFLDG01067">
    <property type="entry name" value="SPASM/twitch_domain_containing"/>
    <property type="match status" value="1"/>
</dbReference>